<evidence type="ECO:0000313" key="1">
    <source>
        <dbReference type="EMBL" id="SEB88574.1"/>
    </source>
</evidence>
<protein>
    <submittedName>
        <fullName evidence="1">Uncharacterized protein</fullName>
    </submittedName>
</protein>
<evidence type="ECO:0000313" key="2">
    <source>
        <dbReference type="Proteomes" id="UP000182409"/>
    </source>
</evidence>
<dbReference type="Proteomes" id="UP000182409">
    <property type="component" value="Unassembled WGS sequence"/>
</dbReference>
<reference evidence="1 2" key="1">
    <citation type="submission" date="2016-10" db="EMBL/GenBank/DDBJ databases">
        <authorList>
            <person name="de Groot N.N."/>
        </authorList>
    </citation>
    <scope>NUCLEOTIDE SEQUENCE [LARGE SCALE GENOMIC DNA]</scope>
    <source>
        <strain evidence="1 2">AB35.6</strain>
    </source>
</reference>
<dbReference type="RefSeq" id="WP_074653846.1">
    <property type="nucleotide sequence ID" value="NZ_FNSD01000001.1"/>
</dbReference>
<dbReference type="AlphaFoldDB" id="A0A1H4N0L2"/>
<organism evidence="1 2">
    <name type="scientific">Terriglobus roseus</name>
    <dbReference type="NCBI Taxonomy" id="392734"/>
    <lineage>
        <taxon>Bacteria</taxon>
        <taxon>Pseudomonadati</taxon>
        <taxon>Acidobacteriota</taxon>
        <taxon>Terriglobia</taxon>
        <taxon>Terriglobales</taxon>
        <taxon>Acidobacteriaceae</taxon>
        <taxon>Terriglobus</taxon>
    </lineage>
</organism>
<dbReference type="EMBL" id="FNSD01000001">
    <property type="protein sequence ID" value="SEB88574.1"/>
    <property type="molecule type" value="Genomic_DNA"/>
</dbReference>
<proteinExistence type="predicted"/>
<accession>A0A1H4N0L2</accession>
<name>A0A1H4N0L2_9BACT</name>
<sequence>MPYRLDGKTAVITGAAQASAAPPHFSLLKQAQPSGPPTAIQRRVTLRDRTCVLINGGMSL</sequence>
<gene>
    <name evidence="1" type="ORF">SAMN05443244_2094</name>
</gene>